<dbReference type="AlphaFoldDB" id="A0AAN9JQS8"/>
<keyword evidence="3" id="KW-1185">Reference proteome</keyword>
<protein>
    <submittedName>
        <fullName evidence="2">Uncharacterized protein</fullName>
    </submittedName>
</protein>
<reference evidence="2 3" key="1">
    <citation type="submission" date="2024-01" db="EMBL/GenBank/DDBJ databases">
        <title>The genomes of 5 underutilized Papilionoideae crops provide insights into root nodulation and disease resistance.</title>
        <authorList>
            <person name="Yuan L."/>
        </authorList>
    </citation>
    <scope>NUCLEOTIDE SEQUENCE [LARGE SCALE GENOMIC DNA]</scope>
    <source>
        <strain evidence="2">LY-2023</strain>
        <tissue evidence="2">Leaf</tissue>
    </source>
</reference>
<gene>
    <name evidence="2" type="ORF">RJT34_14425</name>
</gene>
<feature type="region of interest" description="Disordered" evidence="1">
    <location>
        <begin position="53"/>
        <end position="88"/>
    </location>
</feature>
<dbReference type="Proteomes" id="UP001359559">
    <property type="component" value="Unassembled WGS sequence"/>
</dbReference>
<proteinExistence type="predicted"/>
<organism evidence="2 3">
    <name type="scientific">Clitoria ternatea</name>
    <name type="common">Butterfly pea</name>
    <dbReference type="NCBI Taxonomy" id="43366"/>
    <lineage>
        <taxon>Eukaryota</taxon>
        <taxon>Viridiplantae</taxon>
        <taxon>Streptophyta</taxon>
        <taxon>Embryophyta</taxon>
        <taxon>Tracheophyta</taxon>
        <taxon>Spermatophyta</taxon>
        <taxon>Magnoliopsida</taxon>
        <taxon>eudicotyledons</taxon>
        <taxon>Gunneridae</taxon>
        <taxon>Pentapetalae</taxon>
        <taxon>rosids</taxon>
        <taxon>fabids</taxon>
        <taxon>Fabales</taxon>
        <taxon>Fabaceae</taxon>
        <taxon>Papilionoideae</taxon>
        <taxon>50 kb inversion clade</taxon>
        <taxon>NPAAA clade</taxon>
        <taxon>indigoferoid/millettioid clade</taxon>
        <taxon>Phaseoleae</taxon>
        <taxon>Clitoria</taxon>
    </lineage>
</organism>
<sequence length="111" mass="12509">MHSSFVIYKMYGSGVLKAYTRQEYGQEAEPKHRHAQVWRRDIGLLEMDNARTQEQTERQRAHAGARRGHKLVDVPTRKQGGAGQAPGTCVYVHQSKDETNTRHQCGYAGAA</sequence>
<dbReference type="EMBL" id="JAYKXN010000003">
    <property type="protein sequence ID" value="KAK7303518.1"/>
    <property type="molecule type" value="Genomic_DNA"/>
</dbReference>
<evidence type="ECO:0000313" key="2">
    <source>
        <dbReference type="EMBL" id="KAK7303518.1"/>
    </source>
</evidence>
<comment type="caution">
    <text evidence="2">The sequence shown here is derived from an EMBL/GenBank/DDBJ whole genome shotgun (WGS) entry which is preliminary data.</text>
</comment>
<accession>A0AAN9JQS8</accession>
<evidence type="ECO:0000313" key="3">
    <source>
        <dbReference type="Proteomes" id="UP001359559"/>
    </source>
</evidence>
<name>A0AAN9JQS8_CLITE</name>
<evidence type="ECO:0000256" key="1">
    <source>
        <dbReference type="SAM" id="MobiDB-lite"/>
    </source>
</evidence>